<evidence type="ECO:0000256" key="3">
    <source>
        <dbReference type="ARBA" id="ARBA00022692"/>
    </source>
</evidence>
<comment type="subcellular location">
    <subcellularLocation>
        <location evidence="1">Cell membrane</location>
        <topology evidence="1">Multi-pass membrane protein</topology>
    </subcellularLocation>
</comment>
<dbReference type="EMBL" id="CP045503">
    <property type="protein sequence ID" value="QPG60501.1"/>
    <property type="molecule type" value="Genomic_DNA"/>
</dbReference>
<dbReference type="InterPro" id="IPR003856">
    <property type="entry name" value="LPS_length_determ_N"/>
</dbReference>
<evidence type="ECO:0000256" key="2">
    <source>
        <dbReference type="ARBA" id="ARBA00022475"/>
    </source>
</evidence>
<proteinExistence type="predicted"/>
<feature type="transmembrane region" description="Helical" evidence="6">
    <location>
        <begin position="32"/>
        <end position="50"/>
    </location>
</feature>
<feature type="transmembrane region" description="Helical" evidence="6">
    <location>
        <begin position="287"/>
        <end position="311"/>
    </location>
</feature>
<evidence type="ECO:0000256" key="1">
    <source>
        <dbReference type="ARBA" id="ARBA00004651"/>
    </source>
</evidence>
<evidence type="ECO:0000256" key="5">
    <source>
        <dbReference type="ARBA" id="ARBA00023136"/>
    </source>
</evidence>
<evidence type="ECO:0000256" key="6">
    <source>
        <dbReference type="SAM" id="Phobius"/>
    </source>
</evidence>
<evidence type="ECO:0000259" key="7">
    <source>
        <dbReference type="Pfam" id="PF02706"/>
    </source>
</evidence>
<protein>
    <submittedName>
        <fullName evidence="9">LPS O-antigen length regulator</fullName>
    </submittedName>
</protein>
<organism evidence="9 10">
    <name type="scientific">Shewanella eurypsychrophilus</name>
    <dbReference type="NCBI Taxonomy" id="2593656"/>
    <lineage>
        <taxon>Bacteria</taxon>
        <taxon>Pseudomonadati</taxon>
        <taxon>Pseudomonadota</taxon>
        <taxon>Gammaproteobacteria</taxon>
        <taxon>Alteromonadales</taxon>
        <taxon>Shewanellaceae</taxon>
        <taxon>Shewanella</taxon>
    </lineage>
</organism>
<dbReference type="PANTHER" id="PTHR32309">
    <property type="entry name" value="TYROSINE-PROTEIN KINASE"/>
    <property type="match status" value="1"/>
</dbReference>
<evidence type="ECO:0000313" key="10">
    <source>
        <dbReference type="Proteomes" id="UP000316416"/>
    </source>
</evidence>
<gene>
    <name evidence="9" type="ORF">FM038_015615</name>
</gene>
<evidence type="ECO:0000259" key="8">
    <source>
        <dbReference type="Pfam" id="PF13807"/>
    </source>
</evidence>
<dbReference type="PANTHER" id="PTHR32309:SF13">
    <property type="entry name" value="FERRIC ENTEROBACTIN TRANSPORT PROTEIN FEPE"/>
    <property type="match status" value="1"/>
</dbReference>
<keyword evidence="4 6" id="KW-1133">Transmembrane helix</keyword>
<accession>A0ABX6VEZ9</accession>
<keyword evidence="10" id="KW-1185">Reference proteome</keyword>
<keyword evidence="3 6" id="KW-0812">Transmembrane</keyword>
<feature type="domain" description="Polysaccharide chain length determinant N-terminal" evidence="7">
    <location>
        <begin position="16"/>
        <end position="73"/>
    </location>
</feature>
<dbReference type="Pfam" id="PF13807">
    <property type="entry name" value="GNVR"/>
    <property type="match status" value="1"/>
</dbReference>
<dbReference type="InterPro" id="IPR032807">
    <property type="entry name" value="GNVR"/>
</dbReference>
<dbReference type="Proteomes" id="UP000316416">
    <property type="component" value="Chromosome"/>
</dbReference>
<dbReference type="Pfam" id="PF02706">
    <property type="entry name" value="Wzz"/>
    <property type="match status" value="1"/>
</dbReference>
<reference evidence="9" key="1">
    <citation type="submission" date="2021-07" db="EMBL/GenBank/DDBJ databases">
        <title>Shewanella sp. YLB-07 whole genome sequence.</title>
        <authorList>
            <person name="Yu L."/>
        </authorList>
    </citation>
    <scope>NUCLEOTIDE SEQUENCE</scope>
    <source>
        <strain evidence="9">YLB-08</strain>
    </source>
</reference>
<feature type="domain" description="Tyrosine-protein kinase G-rich" evidence="8">
    <location>
        <begin position="245"/>
        <end position="306"/>
    </location>
</feature>
<name>A0ABX6VEZ9_9GAMM</name>
<evidence type="ECO:0000256" key="4">
    <source>
        <dbReference type="ARBA" id="ARBA00022989"/>
    </source>
</evidence>
<keyword evidence="2" id="KW-1003">Cell membrane</keyword>
<evidence type="ECO:0000313" key="9">
    <source>
        <dbReference type="EMBL" id="QPG60501.1"/>
    </source>
</evidence>
<dbReference type="InterPro" id="IPR050445">
    <property type="entry name" value="Bact_polysacc_biosynth/exp"/>
</dbReference>
<sequence length="317" mass="35251">MSNTHSYQVPQTPVVDEVDLKEVFTALWKGKWLIIVMTALFAVSGVFYALSQPNTYKAEVVMASANKDGQSGLAGMAAQFGGIASLAGINIGGGAGADETVLVLATLKSRQFINHFITKHDLLVPLMASDHWDMDSGKLFLDGSLYDEQDQKWIRDVPEGFSIVPTAWEAYKVFTEIMTVNKEKETGLVTLSIIHHSPIVAQQWAQLLVADLNLWMKNKSINESSHNIEYLNKQLDKTSVAEMKTVFYQLIEEQTKNLMLAEVEDEFSFKTIDPAVIPEEKVGPKRALICILAVFLGGLFSIILILGNYMVRKLINH</sequence>
<keyword evidence="5 6" id="KW-0472">Membrane</keyword>